<evidence type="ECO:0000256" key="3">
    <source>
        <dbReference type="ARBA" id="ARBA00022475"/>
    </source>
</evidence>
<dbReference type="PROSITE" id="PS50928">
    <property type="entry name" value="ABC_TM1"/>
    <property type="match status" value="1"/>
</dbReference>
<evidence type="ECO:0000256" key="5">
    <source>
        <dbReference type="ARBA" id="ARBA00022989"/>
    </source>
</evidence>
<evidence type="ECO:0000313" key="11">
    <source>
        <dbReference type="Proteomes" id="UP000250583"/>
    </source>
</evidence>
<dbReference type="CDD" id="cd06261">
    <property type="entry name" value="TM_PBP2"/>
    <property type="match status" value="1"/>
</dbReference>
<dbReference type="InterPro" id="IPR000515">
    <property type="entry name" value="MetI-like"/>
</dbReference>
<feature type="transmembrane region" description="Helical" evidence="7">
    <location>
        <begin position="12"/>
        <end position="30"/>
    </location>
</feature>
<dbReference type="PANTHER" id="PTHR30465:SF0">
    <property type="entry name" value="OLIGOPEPTIDE TRANSPORT SYSTEM PERMEASE PROTEIN APPB"/>
    <property type="match status" value="1"/>
</dbReference>
<keyword evidence="3" id="KW-1003">Cell membrane</keyword>
<evidence type="ECO:0000313" key="10">
    <source>
        <dbReference type="EMBL" id="RAW58725.1"/>
    </source>
</evidence>
<dbReference type="EMBL" id="PRKZ01000008">
    <property type="protein sequence ID" value="RAW48601.1"/>
    <property type="molecule type" value="Genomic_DNA"/>
</dbReference>
<dbReference type="RefSeq" id="WP_112116060.1">
    <property type="nucleotide sequence ID" value="NZ_DAWEON010000004.1"/>
</dbReference>
<dbReference type="InterPro" id="IPR035906">
    <property type="entry name" value="MetI-like_sf"/>
</dbReference>
<protein>
    <submittedName>
        <fullName evidence="10">Peptide ABC transporter permease</fullName>
    </submittedName>
</protein>
<dbReference type="OrthoDB" id="9769919at2"/>
<comment type="subcellular location">
    <subcellularLocation>
        <location evidence="1 7">Cell membrane</location>
        <topology evidence="1 7">Multi-pass membrane protein</topology>
    </subcellularLocation>
</comment>
<reference evidence="11 12" key="1">
    <citation type="submission" date="2018-02" db="EMBL/GenBank/DDBJ databases">
        <title>Complete genome sequencing of Faecalibacterium prausnitzii strains isolated from the human gut.</title>
        <authorList>
            <person name="Fitzgerald B.C."/>
            <person name="Shkoporov A.N."/>
            <person name="Ross P.R."/>
            <person name="Hill C."/>
        </authorList>
    </citation>
    <scope>NUCLEOTIDE SEQUENCE [LARGE SCALE GENOMIC DNA]</scope>
    <source>
        <strain evidence="10 11">APC923/61-1</strain>
        <strain evidence="9 12">APC942/8-14-2</strain>
    </source>
</reference>
<evidence type="ECO:0000256" key="1">
    <source>
        <dbReference type="ARBA" id="ARBA00004651"/>
    </source>
</evidence>
<gene>
    <name evidence="10" type="ORF">C4N22_08300</name>
    <name evidence="9" type="ORF">C4N25_10805</name>
</gene>
<dbReference type="EMBL" id="PRLE01000004">
    <property type="protein sequence ID" value="RAW58725.1"/>
    <property type="molecule type" value="Genomic_DNA"/>
</dbReference>
<feature type="transmembrane region" description="Helical" evidence="7">
    <location>
        <begin position="279"/>
        <end position="300"/>
    </location>
</feature>
<evidence type="ECO:0000256" key="2">
    <source>
        <dbReference type="ARBA" id="ARBA00022448"/>
    </source>
</evidence>
<feature type="transmembrane region" description="Helical" evidence="7">
    <location>
        <begin position="171"/>
        <end position="193"/>
    </location>
</feature>
<evidence type="ECO:0000313" key="9">
    <source>
        <dbReference type="EMBL" id="RAW48601.1"/>
    </source>
</evidence>
<dbReference type="Gene3D" id="1.10.3720.10">
    <property type="entry name" value="MetI-like"/>
    <property type="match status" value="1"/>
</dbReference>
<proteinExistence type="inferred from homology"/>
<sequence>MLKYLAKRVGRSILTLFIIVTLVFCLLRLMPVEGYFANYEKMTEVQIQAGLQSMGLLDPLPVQIVRFWKDALHGDLGVSHIYKVNASVTGILAKKLPISVQMGVYAMLLSLVIGIPMGMFMGRFKSRWPDKIGTAIIVLIQAVPSAVYYLYIQMYGTTALGVGLLFDASNWKYWVLPVCSMSLGNIAFYAMWLRRYMVDESNKDYVRLARAKGVSENKIALKHIFRNAMVPLVQYIPSAFLNTVVGSIYIESLYSIPGMGGLLVTCVQRHDNTLVQGIVLLYACVGIIGLILGDLLMVLIDPRISLGKKEGGR</sequence>
<feature type="transmembrane region" description="Helical" evidence="7">
    <location>
        <begin position="132"/>
        <end position="151"/>
    </location>
</feature>
<comment type="caution">
    <text evidence="10">The sequence shown here is derived from an EMBL/GenBank/DDBJ whole genome shotgun (WGS) entry which is preliminary data.</text>
</comment>
<keyword evidence="4 7" id="KW-0812">Transmembrane</keyword>
<dbReference type="PANTHER" id="PTHR30465">
    <property type="entry name" value="INNER MEMBRANE ABC TRANSPORTER"/>
    <property type="match status" value="1"/>
</dbReference>
<dbReference type="GO" id="GO:0005886">
    <property type="term" value="C:plasma membrane"/>
    <property type="evidence" value="ECO:0007669"/>
    <property type="project" value="UniProtKB-SubCell"/>
</dbReference>
<keyword evidence="6 7" id="KW-0472">Membrane</keyword>
<evidence type="ECO:0000256" key="6">
    <source>
        <dbReference type="ARBA" id="ARBA00023136"/>
    </source>
</evidence>
<evidence type="ECO:0000313" key="12">
    <source>
        <dbReference type="Proteomes" id="UP000251634"/>
    </source>
</evidence>
<dbReference type="SUPFAM" id="SSF161098">
    <property type="entry name" value="MetI-like"/>
    <property type="match status" value="1"/>
</dbReference>
<organism evidence="10 11">
    <name type="scientific">Faecalibacterium prausnitzii</name>
    <dbReference type="NCBI Taxonomy" id="853"/>
    <lineage>
        <taxon>Bacteria</taxon>
        <taxon>Bacillati</taxon>
        <taxon>Bacillota</taxon>
        <taxon>Clostridia</taxon>
        <taxon>Eubacteriales</taxon>
        <taxon>Oscillospiraceae</taxon>
        <taxon>Faecalibacterium</taxon>
    </lineage>
</organism>
<dbReference type="AlphaFoldDB" id="A0A329UBB0"/>
<evidence type="ECO:0000256" key="4">
    <source>
        <dbReference type="ARBA" id="ARBA00022692"/>
    </source>
</evidence>
<comment type="similarity">
    <text evidence="7">Belongs to the binding-protein-dependent transport system permease family.</text>
</comment>
<feature type="transmembrane region" description="Helical" evidence="7">
    <location>
        <begin position="232"/>
        <end position="250"/>
    </location>
</feature>
<evidence type="ECO:0000259" key="8">
    <source>
        <dbReference type="PROSITE" id="PS50928"/>
    </source>
</evidence>
<evidence type="ECO:0000256" key="7">
    <source>
        <dbReference type="RuleBase" id="RU363032"/>
    </source>
</evidence>
<accession>A0A329UBB0</accession>
<keyword evidence="2 7" id="KW-0813">Transport</keyword>
<dbReference type="Pfam" id="PF00528">
    <property type="entry name" value="BPD_transp_1"/>
    <property type="match status" value="1"/>
</dbReference>
<feature type="domain" description="ABC transmembrane type-1" evidence="8">
    <location>
        <begin position="96"/>
        <end position="297"/>
    </location>
</feature>
<dbReference type="Proteomes" id="UP000250583">
    <property type="component" value="Unassembled WGS sequence"/>
</dbReference>
<name>A0A329UBB0_9FIRM</name>
<keyword evidence="5 7" id="KW-1133">Transmembrane helix</keyword>
<dbReference type="Proteomes" id="UP000251634">
    <property type="component" value="Unassembled WGS sequence"/>
</dbReference>
<dbReference type="GO" id="GO:0055085">
    <property type="term" value="P:transmembrane transport"/>
    <property type="evidence" value="ECO:0007669"/>
    <property type="project" value="InterPro"/>
</dbReference>
<feature type="transmembrane region" description="Helical" evidence="7">
    <location>
        <begin position="102"/>
        <end position="120"/>
    </location>
</feature>